<dbReference type="Gene3D" id="3.20.20.60">
    <property type="entry name" value="Phosphoenolpyruvate-binding domains"/>
    <property type="match status" value="1"/>
</dbReference>
<dbReference type="Gene3D" id="1.10.189.10">
    <property type="entry name" value="Pyruvate Phosphate Dikinase, domain 2"/>
    <property type="match status" value="1"/>
</dbReference>
<dbReference type="InterPro" id="IPR018274">
    <property type="entry name" value="PEP_util_AS"/>
</dbReference>
<comment type="cofactor">
    <cofactor evidence="1">
        <name>Mg(2+)</name>
        <dbReference type="ChEBI" id="CHEBI:18420"/>
    </cofactor>
</comment>
<dbReference type="Proteomes" id="UP000183407">
    <property type="component" value="Unassembled WGS sequence"/>
</dbReference>
<dbReference type="GO" id="GO:0005524">
    <property type="term" value="F:ATP binding"/>
    <property type="evidence" value="ECO:0007669"/>
    <property type="project" value="InterPro"/>
</dbReference>
<evidence type="ECO:0000256" key="1">
    <source>
        <dbReference type="ARBA" id="ARBA00001946"/>
    </source>
</evidence>
<dbReference type="SUPFAM" id="SSF56059">
    <property type="entry name" value="Glutathione synthetase ATP-binding domain-like"/>
    <property type="match status" value="1"/>
</dbReference>
<dbReference type="InterPro" id="IPR015813">
    <property type="entry name" value="Pyrv/PenolPyrv_kinase-like_dom"/>
</dbReference>
<organism evidence="4 5">
    <name type="scientific">Rhodococcus jostii</name>
    <dbReference type="NCBI Taxonomy" id="132919"/>
    <lineage>
        <taxon>Bacteria</taxon>
        <taxon>Bacillati</taxon>
        <taxon>Actinomycetota</taxon>
        <taxon>Actinomycetes</taxon>
        <taxon>Mycobacteriales</taxon>
        <taxon>Nocardiaceae</taxon>
        <taxon>Rhodococcus</taxon>
    </lineage>
</organism>
<evidence type="ECO:0000259" key="3">
    <source>
        <dbReference type="Pfam" id="PF01326"/>
    </source>
</evidence>
<dbReference type="Pfam" id="PF01326">
    <property type="entry name" value="PPDK_N"/>
    <property type="match status" value="1"/>
</dbReference>
<dbReference type="InterPro" id="IPR040442">
    <property type="entry name" value="Pyrv_kinase-like_dom_sf"/>
</dbReference>
<reference evidence="5" key="1">
    <citation type="submission" date="2016-10" db="EMBL/GenBank/DDBJ databases">
        <authorList>
            <person name="Varghese N."/>
        </authorList>
    </citation>
    <scope>NUCLEOTIDE SEQUENCE [LARGE SCALE GENOMIC DNA]</scope>
    <source>
        <strain evidence="5">DSM 44719</strain>
    </source>
</reference>
<dbReference type="Gene3D" id="3.50.30.10">
    <property type="entry name" value="Phosphohistidine domain"/>
    <property type="match status" value="1"/>
</dbReference>
<protein>
    <submittedName>
        <fullName evidence="4">Pyruvate phosphate dikinase</fullName>
    </submittedName>
</protein>
<dbReference type="EMBL" id="FNTL01000005">
    <property type="protein sequence ID" value="SEE81321.1"/>
    <property type="molecule type" value="Genomic_DNA"/>
</dbReference>
<proteinExistence type="predicted"/>
<dbReference type="SUPFAM" id="SSF52009">
    <property type="entry name" value="Phosphohistidine domain"/>
    <property type="match status" value="1"/>
</dbReference>
<dbReference type="InterPro" id="IPR002192">
    <property type="entry name" value="PPDK_AMP/ATP-bd"/>
</dbReference>
<dbReference type="Gene3D" id="3.30.470.20">
    <property type="entry name" value="ATP-grasp fold, B domain"/>
    <property type="match status" value="1"/>
</dbReference>
<dbReference type="GO" id="GO:0016301">
    <property type="term" value="F:kinase activity"/>
    <property type="evidence" value="ECO:0007669"/>
    <property type="project" value="UniProtKB-KW"/>
</dbReference>
<dbReference type="Gene3D" id="3.30.1490.20">
    <property type="entry name" value="ATP-grasp fold, A domain"/>
    <property type="match status" value="1"/>
</dbReference>
<feature type="domain" description="PEP-utilising enzyme mobile" evidence="2">
    <location>
        <begin position="428"/>
        <end position="508"/>
    </location>
</feature>
<dbReference type="PIRSF" id="PIRSF000853">
    <property type="entry name" value="PPDK"/>
    <property type="match status" value="1"/>
</dbReference>
<evidence type="ECO:0000313" key="5">
    <source>
        <dbReference type="Proteomes" id="UP000183407"/>
    </source>
</evidence>
<accession>A0A1H5LY63</accession>
<dbReference type="AlphaFoldDB" id="A0A1H5LY63"/>
<evidence type="ECO:0000313" key="4">
    <source>
        <dbReference type="EMBL" id="SEE81321.1"/>
    </source>
</evidence>
<dbReference type="NCBIfam" id="NF004531">
    <property type="entry name" value="PRK05878.1"/>
    <property type="match status" value="1"/>
</dbReference>
<gene>
    <name evidence="4" type="ORF">SAMN04490220_8467</name>
</gene>
<dbReference type="SUPFAM" id="SSF51621">
    <property type="entry name" value="Phosphoenolpyruvate/pyruvate domain"/>
    <property type="match status" value="1"/>
</dbReference>
<keyword evidence="4" id="KW-0418">Kinase</keyword>
<keyword evidence="4" id="KW-0808">Transferase</keyword>
<name>A0A1H5LY63_RHOJO</name>
<dbReference type="PANTHER" id="PTHR22931">
    <property type="entry name" value="PHOSPHOENOLPYRUVATE DIKINASE-RELATED"/>
    <property type="match status" value="1"/>
</dbReference>
<feature type="domain" description="Pyruvate phosphate dikinase AMP/ATP-binding" evidence="3">
    <location>
        <begin position="59"/>
        <end position="297"/>
    </location>
</feature>
<dbReference type="GO" id="GO:0050242">
    <property type="term" value="F:pyruvate, phosphate dikinase activity"/>
    <property type="evidence" value="ECO:0007669"/>
    <property type="project" value="InterPro"/>
</dbReference>
<dbReference type="InterPro" id="IPR008279">
    <property type="entry name" value="PEP-util_enz_mobile_dom"/>
</dbReference>
<dbReference type="InterPro" id="IPR010121">
    <property type="entry name" value="Pyruvate_phosphate_dikinase"/>
</dbReference>
<evidence type="ECO:0000259" key="2">
    <source>
        <dbReference type="Pfam" id="PF00391"/>
    </source>
</evidence>
<dbReference type="Pfam" id="PF00391">
    <property type="entry name" value="PEP-utilizers"/>
    <property type="match status" value="1"/>
</dbReference>
<dbReference type="InterPro" id="IPR013815">
    <property type="entry name" value="ATP_grasp_subdomain_1"/>
</dbReference>
<dbReference type="PANTHER" id="PTHR22931:SF9">
    <property type="entry name" value="PYRUVATE, PHOSPHATE DIKINASE 1, CHLOROPLASTIC"/>
    <property type="match status" value="1"/>
</dbReference>
<keyword evidence="4" id="KW-0670">Pyruvate</keyword>
<dbReference type="Gene3D" id="1.20.80.30">
    <property type="match status" value="1"/>
</dbReference>
<dbReference type="PROSITE" id="PS00370">
    <property type="entry name" value="PEP_ENZYMES_PHOS_SITE"/>
    <property type="match status" value="1"/>
</dbReference>
<sequence>MSSVTVTTGLTRAFCEPGEIDRNVLGGKGYGLVEMTQEGLNVPGGYVISTSACHDYLEHGSMTTDLIEEIHGRLSELEQASGKTFGGGPFPLLLSVRSGAPVSMPGMMDTVLNLGLGRDAAIALADVTGDTRFMADVLFRFHGMYAETVMGALETPDRDDLAALIDGVQADSQPGPVYDRVWEHCQALLRDELDEEVPSDPRAQLIGAVEAVFRSWNTRRAVKYREVHKIPNDLGTAVVVQSMVFGNLDQDSGSGVVFTRNPVTGEPGLFGEFLAASQGEDVVAGIRTPDPVTALRDRLPHVYTELENTCAELERRRGDVLDIEFTVERGILYMLQVRSAKRTAQAAIRIAADLLAEQVVTTSGALATLTLEQIRQVQRPGFDPDAHARAREDGRLLATGVGAAPGHVVGELYFDSDSAQQAVKEGKTVILARPVTSPTDLHGMIAADGILTATGGSTSHAAVVARALGTTCVVGCGALDIDPAAGTMRVAGKTLAVGEIVSLDGSSGEVIAGAIELSEPAAEDDRLSGLLDLARERAGAQVFARATTPDQADRALARGATGLVAGIDDVLATTGHLDGIISALREGEISDASAALEAAVATEFSALFAHARVSEFGVRAIDFHADESSELLRTAELFIAHPELALPIGSEEILSAQLRGIATAVRSAGTELRVHFTVRKIADGGEIAALVALRDSLPDAERVEIGGYLTSPRGIASIDDITEHSDVVWIELRVLQAAVAGISARHLLTNEPLDSYLRRGLITVDPRVEIDDQVGALVDTVAAVLAQDPGRRVGIRLSGPVSAELVQSLQERGFTRFGVDGDEVRPSILALGKRDRRN</sequence>
<dbReference type="InterPro" id="IPR036637">
    <property type="entry name" value="Phosphohistidine_dom_sf"/>
</dbReference>